<protein>
    <submittedName>
        <fullName evidence="4">Glycosyltransferases involved in cell wall biogenesis</fullName>
    </submittedName>
</protein>
<dbReference type="GO" id="GO:0016757">
    <property type="term" value="F:glycosyltransferase activity"/>
    <property type="evidence" value="ECO:0007669"/>
    <property type="project" value="UniProtKB-KW"/>
</dbReference>
<dbReference type="SUPFAM" id="SSF53448">
    <property type="entry name" value="Nucleotide-diphospho-sugar transferases"/>
    <property type="match status" value="1"/>
</dbReference>
<dbReference type="InterPro" id="IPR001173">
    <property type="entry name" value="Glyco_trans_2-like"/>
</dbReference>
<keyword evidence="5" id="KW-1185">Reference proteome</keyword>
<dbReference type="CDD" id="cd00761">
    <property type="entry name" value="Glyco_tranf_GTA_type"/>
    <property type="match status" value="1"/>
</dbReference>
<gene>
    <name evidence="4" type="ORF">D2E26_0092</name>
</gene>
<reference evidence="4 5" key="1">
    <citation type="submission" date="2018-09" db="EMBL/GenBank/DDBJ databases">
        <title>Characterization of the phylogenetic diversity of five novel species belonging to the genus Bifidobacterium.</title>
        <authorList>
            <person name="Lugli G.A."/>
            <person name="Duranti S."/>
            <person name="Milani C."/>
        </authorList>
    </citation>
    <scope>NUCLEOTIDE SEQUENCE [LARGE SCALE GENOMIC DNA]</scope>
    <source>
        <strain evidence="4 5">2036B</strain>
    </source>
</reference>
<proteinExistence type="predicted"/>
<keyword evidence="2 4" id="KW-0808">Transferase</keyword>
<dbReference type="PANTHER" id="PTHR22916:SF51">
    <property type="entry name" value="GLYCOSYLTRANSFERASE EPSH-RELATED"/>
    <property type="match status" value="1"/>
</dbReference>
<dbReference type="Gene3D" id="3.90.550.10">
    <property type="entry name" value="Spore Coat Polysaccharide Biosynthesis Protein SpsA, Chain A"/>
    <property type="match status" value="1"/>
</dbReference>
<sequence length="330" mass="37098">MGKSANDFLLSIIIPVYNVSKYLPRLVDSLSIQDLADVQIIFIDDGSTDNSLEILNSIDKFACIVIHQDNKGVAAARNNGLAKAKGRYYTFIDPDDNISPNYISKIKSNLRSNPDLLLTNFYYSRNGKLGKSLNSVISSREITPVEILKMILTGTGSLNGVLWGKVFSAKLFDSNPFPIQRAYSDHVPCIKAICRAKRAIYVKDAYYIYTADRSDSLQNKQTENDLRDGIRIIEDAHRIILHYYPSLKEYTDMDLIRTYIDICVRVCTSCKITSKDKRRIFSANRRAAKVALKNIGKINVHALRKISYIVLLDGYGPTIVALKVAMLLGK</sequence>
<evidence type="ECO:0000313" key="5">
    <source>
        <dbReference type="Proteomes" id="UP000287609"/>
    </source>
</evidence>
<dbReference type="RefSeq" id="WP_125962758.1">
    <property type="nucleotide sequence ID" value="NZ_QXGM01000001.1"/>
</dbReference>
<dbReference type="OrthoDB" id="3171021at2"/>
<evidence type="ECO:0000256" key="2">
    <source>
        <dbReference type="ARBA" id="ARBA00022679"/>
    </source>
</evidence>
<dbReference type="PANTHER" id="PTHR22916">
    <property type="entry name" value="GLYCOSYLTRANSFERASE"/>
    <property type="match status" value="1"/>
</dbReference>
<keyword evidence="1" id="KW-0328">Glycosyltransferase</keyword>
<accession>A0A430FRN1</accession>
<dbReference type="InterPro" id="IPR029044">
    <property type="entry name" value="Nucleotide-diphossugar_trans"/>
</dbReference>
<evidence type="ECO:0000256" key="1">
    <source>
        <dbReference type="ARBA" id="ARBA00022676"/>
    </source>
</evidence>
<dbReference type="Pfam" id="PF00535">
    <property type="entry name" value="Glycos_transf_2"/>
    <property type="match status" value="1"/>
</dbReference>
<evidence type="ECO:0000313" key="4">
    <source>
        <dbReference type="EMBL" id="RSX55529.1"/>
    </source>
</evidence>
<dbReference type="EMBL" id="QXGM01000001">
    <property type="protein sequence ID" value="RSX55529.1"/>
    <property type="molecule type" value="Genomic_DNA"/>
</dbReference>
<dbReference type="Proteomes" id="UP000287609">
    <property type="component" value="Unassembled WGS sequence"/>
</dbReference>
<dbReference type="AlphaFoldDB" id="A0A430FRN1"/>
<organism evidence="4 5">
    <name type="scientific">Bifidobacterium dolichotidis</name>
    <dbReference type="NCBI Taxonomy" id="2306976"/>
    <lineage>
        <taxon>Bacteria</taxon>
        <taxon>Bacillati</taxon>
        <taxon>Actinomycetota</taxon>
        <taxon>Actinomycetes</taxon>
        <taxon>Bifidobacteriales</taxon>
        <taxon>Bifidobacteriaceae</taxon>
        <taxon>Bifidobacterium</taxon>
    </lineage>
</organism>
<name>A0A430FRN1_9BIFI</name>
<evidence type="ECO:0000259" key="3">
    <source>
        <dbReference type="Pfam" id="PF00535"/>
    </source>
</evidence>
<comment type="caution">
    <text evidence="4">The sequence shown here is derived from an EMBL/GenBank/DDBJ whole genome shotgun (WGS) entry which is preliminary data.</text>
</comment>
<feature type="domain" description="Glycosyltransferase 2-like" evidence="3">
    <location>
        <begin position="11"/>
        <end position="136"/>
    </location>
</feature>